<evidence type="ECO:0000313" key="3">
    <source>
        <dbReference type="Proteomes" id="UP000064243"/>
    </source>
</evidence>
<proteinExistence type="predicted"/>
<evidence type="ECO:0000256" key="1">
    <source>
        <dbReference type="SAM" id="SignalP"/>
    </source>
</evidence>
<keyword evidence="1" id="KW-0732">Signal</keyword>
<evidence type="ECO:0000313" key="2">
    <source>
        <dbReference type="EMBL" id="KVW94217.1"/>
    </source>
</evidence>
<comment type="caution">
    <text evidence="2">The sequence shown here is derived from an EMBL/GenBank/DDBJ whole genome shotgun (WGS) entry which is preliminary data.</text>
</comment>
<reference evidence="2 3" key="1">
    <citation type="journal article" date="2015" name="Appl. Environ. Microbiol.">
        <title>Aerobic and Anaerobic Thiosulfate Oxidation by a Cold-Adapted, Subglacial Chemoautotroph.</title>
        <authorList>
            <person name="Harrold Z.R."/>
            <person name="Skidmore M.L."/>
            <person name="Hamilton T.L."/>
            <person name="Desch L."/>
            <person name="Amada K."/>
            <person name="van Gelder W."/>
            <person name="Glover K."/>
            <person name="Roden E.E."/>
            <person name="Boyd E.S."/>
        </authorList>
    </citation>
    <scope>NUCLEOTIDE SEQUENCE [LARGE SCALE GENOMIC DNA]</scope>
    <source>
        <strain evidence="2 3">RG</strain>
    </source>
</reference>
<sequence>MVAVFTILAALFPLTVRAAENPAFWKHQVKGEFATVLANLKASLEAKQFLITGEENLAKGLENNKQIFGEDKWNTIGFKDATSVHFCSLVFNQEVFNLNMDWSILCPFKLSAYTMKNKPGVVNIITVRPTYLLAKDPHPKAKEIGRKIENRIIEALREGGAQ</sequence>
<dbReference type="AlphaFoldDB" id="A0A125BC28"/>
<dbReference type="Proteomes" id="UP000064243">
    <property type="component" value="Unassembled WGS sequence"/>
</dbReference>
<name>A0A125BC28_THIDE</name>
<evidence type="ECO:0008006" key="4">
    <source>
        <dbReference type="Google" id="ProtNLM"/>
    </source>
</evidence>
<dbReference type="SUPFAM" id="SSF103247">
    <property type="entry name" value="TT1751-like"/>
    <property type="match status" value="1"/>
</dbReference>
<keyword evidence="3" id="KW-1185">Reference proteome</keyword>
<organism evidence="2 3">
    <name type="scientific">Thiobacillus denitrificans</name>
    <dbReference type="NCBI Taxonomy" id="36861"/>
    <lineage>
        <taxon>Bacteria</taxon>
        <taxon>Pseudomonadati</taxon>
        <taxon>Pseudomonadota</taxon>
        <taxon>Betaproteobacteria</taxon>
        <taxon>Nitrosomonadales</taxon>
        <taxon>Thiobacillaceae</taxon>
        <taxon>Thiobacillus</taxon>
    </lineage>
</organism>
<dbReference type="Gene3D" id="3.30.310.70">
    <property type="entry name" value="TT1751-like domain"/>
    <property type="match status" value="1"/>
</dbReference>
<dbReference type="PATRIC" id="fig|36861.3.peg.2281"/>
<protein>
    <recommendedName>
        <fullName evidence="4">DUF302 domain-containing protein</fullName>
    </recommendedName>
</protein>
<accession>A0A125BC28</accession>
<gene>
    <name evidence="2" type="ORF">ABW22_12500</name>
</gene>
<feature type="signal peptide" evidence="1">
    <location>
        <begin position="1"/>
        <end position="18"/>
    </location>
</feature>
<dbReference type="InterPro" id="IPR035923">
    <property type="entry name" value="TT1751-like_sf"/>
</dbReference>
<feature type="chain" id="PRO_5007177178" description="DUF302 domain-containing protein" evidence="1">
    <location>
        <begin position="19"/>
        <end position="162"/>
    </location>
</feature>
<dbReference type="EMBL" id="LDUG01000036">
    <property type="protein sequence ID" value="KVW94217.1"/>
    <property type="molecule type" value="Genomic_DNA"/>
</dbReference>